<evidence type="ECO:0000256" key="2">
    <source>
        <dbReference type="SAM" id="SignalP"/>
    </source>
</evidence>
<dbReference type="Proteomes" id="UP001142489">
    <property type="component" value="Unassembled WGS sequence"/>
</dbReference>
<dbReference type="OrthoDB" id="8724082at2759"/>
<dbReference type="Pfam" id="PF09294">
    <property type="entry name" value="Interfer-bind"/>
    <property type="match status" value="1"/>
</dbReference>
<organism evidence="4 5">
    <name type="scientific">Phrynocephalus forsythii</name>
    <dbReference type="NCBI Taxonomy" id="171643"/>
    <lineage>
        <taxon>Eukaryota</taxon>
        <taxon>Metazoa</taxon>
        <taxon>Chordata</taxon>
        <taxon>Craniata</taxon>
        <taxon>Vertebrata</taxon>
        <taxon>Euteleostomi</taxon>
        <taxon>Lepidosauria</taxon>
        <taxon>Squamata</taxon>
        <taxon>Bifurcata</taxon>
        <taxon>Unidentata</taxon>
        <taxon>Episquamata</taxon>
        <taxon>Toxicofera</taxon>
        <taxon>Iguania</taxon>
        <taxon>Acrodonta</taxon>
        <taxon>Agamidae</taxon>
        <taxon>Agaminae</taxon>
        <taxon>Phrynocephalus</taxon>
    </lineage>
</organism>
<keyword evidence="5" id="KW-1185">Reference proteome</keyword>
<dbReference type="SUPFAM" id="SSF49265">
    <property type="entry name" value="Fibronectin type III"/>
    <property type="match status" value="2"/>
</dbReference>
<comment type="caution">
    <text evidence="4">The sequence shown here is derived from an EMBL/GenBank/DDBJ whole genome shotgun (WGS) entry which is preliminary data.</text>
</comment>
<proteinExistence type="predicted"/>
<evidence type="ECO:0000313" key="5">
    <source>
        <dbReference type="Proteomes" id="UP001142489"/>
    </source>
</evidence>
<keyword evidence="1" id="KW-1133">Transmembrane helix</keyword>
<keyword evidence="2" id="KW-0732">Signal</keyword>
<dbReference type="GO" id="GO:0004920">
    <property type="term" value="F:interleukin-10 receptor activity"/>
    <property type="evidence" value="ECO:0007669"/>
    <property type="project" value="TreeGrafter"/>
</dbReference>
<feature type="domain" description="Fibronectin type-III" evidence="3">
    <location>
        <begin position="118"/>
        <end position="222"/>
    </location>
</feature>
<evidence type="ECO:0000313" key="4">
    <source>
        <dbReference type="EMBL" id="KAJ7320533.1"/>
    </source>
</evidence>
<dbReference type="AlphaFoldDB" id="A0A9Q0XNS2"/>
<dbReference type="SMART" id="SM00060">
    <property type="entry name" value="FN3"/>
    <property type="match status" value="2"/>
</dbReference>
<accession>A0A9Q0XNS2</accession>
<feature type="chain" id="PRO_5040446563" description="Fibronectin type-III domain-containing protein" evidence="2">
    <location>
        <begin position="22"/>
        <end position="328"/>
    </location>
</feature>
<dbReference type="PROSITE" id="PS50853">
    <property type="entry name" value="FN3"/>
    <property type="match status" value="2"/>
</dbReference>
<feature type="transmembrane region" description="Helical" evidence="1">
    <location>
        <begin position="230"/>
        <end position="251"/>
    </location>
</feature>
<protein>
    <recommendedName>
        <fullName evidence="3">Fibronectin type-III domain-containing protein</fullName>
    </recommendedName>
</protein>
<dbReference type="CDD" id="cd00063">
    <property type="entry name" value="FN3"/>
    <property type="match status" value="1"/>
</dbReference>
<reference evidence="4" key="1">
    <citation type="journal article" date="2023" name="DNA Res.">
        <title>Chromosome-level genome assembly of Phrynocephalus forsythii using third-generation DNA sequencing and Hi-C analysis.</title>
        <authorList>
            <person name="Qi Y."/>
            <person name="Zhao W."/>
            <person name="Zhao Y."/>
            <person name="Niu C."/>
            <person name="Cao S."/>
            <person name="Zhang Y."/>
        </authorList>
    </citation>
    <scope>NUCLEOTIDE SEQUENCE</scope>
    <source>
        <tissue evidence="4">Muscle</tissue>
    </source>
</reference>
<dbReference type="Pfam" id="PF01108">
    <property type="entry name" value="Tissue_fac"/>
    <property type="match status" value="1"/>
</dbReference>
<dbReference type="EMBL" id="JAPFRF010000010">
    <property type="protein sequence ID" value="KAJ7320533.1"/>
    <property type="molecule type" value="Genomic_DNA"/>
</dbReference>
<dbReference type="PANTHER" id="PTHR20859:SF50">
    <property type="entry name" value="INTERLEUKIN-10 RECEPTOR SUBUNIT BETA"/>
    <property type="match status" value="1"/>
</dbReference>
<keyword evidence="1" id="KW-0472">Membrane</keyword>
<evidence type="ECO:0000259" key="3">
    <source>
        <dbReference type="PROSITE" id="PS50853"/>
    </source>
</evidence>
<keyword evidence="1" id="KW-0812">Transmembrane</keyword>
<name>A0A9Q0XNS2_9SAUR</name>
<dbReference type="GO" id="GO:0005886">
    <property type="term" value="C:plasma membrane"/>
    <property type="evidence" value="ECO:0007669"/>
    <property type="project" value="TreeGrafter"/>
</dbReference>
<dbReference type="InterPro" id="IPR015373">
    <property type="entry name" value="Interferon/interleukin_rcp_dom"/>
</dbReference>
<feature type="domain" description="Fibronectin type-III" evidence="3">
    <location>
        <begin position="25"/>
        <end position="115"/>
    </location>
</feature>
<feature type="signal peptide" evidence="2">
    <location>
        <begin position="1"/>
        <end position="21"/>
    </location>
</feature>
<gene>
    <name evidence="4" type="ORF">JRQ81_020044</name>
</gene>
<dbReference type="PANTHER" id="PTHR20859">
    <property type="entry name" value="INTERFERON/INTERLEUKIN RECEPTOR"/>
    <property type="match status" value="1"/>
</dbReference>
<evidence type="ECO:0000256" key="1">
    <source>
        <dbReference type="SAM" id="Phobius"/>
    </source>
</evidence>
<dbReference type="InterPro" id="IPR003961">
    <property type="entry name" value="FN3_dom"/>
</dbReference>
<dbReference type="Gene3D" id="2.60.40.10">
    <property type="entry name" value="Immunoglobulins"/>
    <property type="match status" value="2"/>
</dbReference>
<sequence>MALGSGQCLLGCSLFLWAACGMVPEPQNLRVHSVMLESVLQWDPPNFHKENLSYRVEHRKDYTNIFTEIFNSTEITECNISDIPIYVSSILRVRAEFQNDQSNWVYIIFTPIADTKISPPAIQVEASQPRALSVQLTDPYFIRNGGRSSLKIFYSSVVYRIHIWKKDYSGKQDRQVNTSYTFEIIPGLEPGTTYCVKAQAFIEEYNKSGEWSEPSCVRTTNATSTGINSMLLILLVLILFPCCCFVIFRLYRHTKYVFFPSYSLPQHFKEFLNKPSYKSPFIASQIQEEDYTYEKITVLSEELKNGGKECEEQLSNAKIQLKISQEET</sequence>
<dbReference type="InterPro" id="IPR013783">
    <property type="entry name" value="Ig-like_fold"/>
</dbReference>
<dbReference type="InterPro" id="IPR036116">
    <property type="entry name" value="FN3_sf"/>
</dbReference>
<dbReference type="InterPro" id="IPR050650">
    <property type="entry name" value="Type-II_Cytokine-TF_Rcpt"/>
</dbReference>